<reference evidence="1" key="1">
    <citation type="submission" date="2015-06" db="UniProtKB">
        <authorList>
            <consortium name="EnsemblPlants"/>
        </authorList>
    </citation>
    <scope>IDENTIFICATION</scope>
</reference>
<dbReference type="EnsemblPlants" id="EMT16660">
    <property type="protein sequence ID" value="EMT16660"/>
    <property type="gene ID" value="F775_43341"/>
</dbReference>
<sequence>MGISLRNTAGSWWWAGAVSAARRRQDDSAAAAKPAFQSVALVVGSTGIVGTSLLDILPRNDTPGGPWKAKPCVGNFIITVTTPSC</sequence>
<organism evidence="1">
    <name type="scientific">Aegilops tauschii</name>
    <name type="common">Tausch's goatgrass</name>
    <name type="synonym">Aegilops squarrosa</name>
    <dbReference type="NCBI Taxonomy" id="37682"/>
    <lineage>
        <taxon>Eukaryota</taxon>
        <taxon>Viridiplantae</taxon>
        <taxon>Streptophyta</taxon>
        <taxon>Embryophyta</taxon>
        <taxon>Tracheophyta</taxon>
        <taxon>Spermatophyta</taxon>
        <taxon>Magnoliopsida</taxon>
        <taxon>Liliopsida</taxon>
        <taxon>Poales</taxon>
        <taxon>Poaceae</taxon>
        <taxon>BOP clade</taxon>
        <taxon>Pooideae</taxon>
        <taxon>Triticodae</taxon>
        <taxon>Triticeae</taxon>
        <taxon>Triticinae</taxon>
        <taxon>Aegilops</taxon>
    </lineage>
</organism>
<dbReference type="Gene3D" id="3.40.50.720">
    <property type="entry name" value="NAD(P)-binding Rossmann-like Domain"/>
    <property type="match status" value="1"/>
</dbReference>
<accession>N1QZN7</accession>
<protein>
    <submittedName>
        <fullName evidence="1">Uncharacterized protein</fullName>
    </submittedName>
</protein>
<proteinExistence type="predicted"/>
<evidence type="ECO:0000313" key="1">
    <source>
        <dbReference type="EnsemblPlants" id="EMT16660"/>
    </source>
</evidence>
<name>N1QZN7_AEGTA</name>
<dbReference type="ExpressionAtlas" id="N1QZN7">
    <property type="expression patterns" value="baseline"/>
</dbReference>
<dbReference type="AlphaFoldDB" id="N1QZN7"/>